<dbReference type="Ensembl" id="ENSATET00000042265.2">
    <property type="protein sequence ID" value="ENSATEP00000064456.2"/>
    <property type="gene ID" value="ENSATEG00000030216.1"/>
</dbReference>
<dbReference type="GO" id="GO:0001872">
    <property type="term" value="F:(1-&gt;3)-beta-D-glucan binding"/>
    <property type="evidence" value="ECO:0007669"/>
    <property type="project" value="InterPro"/>
</dbReference>
<dbReference type="Proteomes" id="UP000265040">
    <property type="component" value="Chromosome 11"/>
</dbReference>
<protein>
    <recommendedName>
        <fullName evidence="3">C-type lectin domain-containing protein</fullName>
    </recommendedName>
</protein>
<dbReference type="Gene3D" id="3.10.100.10">
    <property type="entry name" value="Mannose-Binding Protein A, subunit A"/>
    <property type="match status" value="1"/>
</dbReference>
<dbReference type="Pfam" id="PF00059">
    <property type="entry name" value="Lectin_C"/>
    <property type="match status" value="1"/>
</dbReference>
<evidence type="ECO:0000313" key="5">
    <source>
        <dbReference type="Proteomes" id="UP000265040"/>
    </source>
</evidence>
<feature type="transmembrane region" description="Helical" evidence="2">
    <location>
        <begin position="64"/>
        <end position="85"/>
    </location>
</feature>
<reference evidence="4" key="2">
    <citation type="submission" date="2025-08" db="UniProtKB">
        <authorList>
            <consortium name="Ensembl"/>
        </authorList>
    </citation>
    <scope>IDENTIFICATION</scope>
</reference>
<dbReference type="InterPro" id="IPR016186">
    <property type="entry name" value="C-type_lectin-like/link_sf"/>
</dbReference>
<feature type="coiled-coil region" evidence="1">
    <location>
        <begin position="87"/>
        <end position="114"/>
    </location>
</feature>
<dbReference type="InterPro" id="IPR016187">
    <property type="entry name" value="CTDL_fold"/>
</dbReference>
<name>A0A7N6BM82_ANATE</name>
<dbReference type="SMART" id="SM00034">
    <property type="entry name" value="CLECT"/>
    <property type="match status" value="1"/>
</dbReference>
<dbReference type="SUPFAM" id="SSF56436">
    <property type="entry name" value="C-type lectin-like"/>
    <property type="match status" value="1"/>
</dbReference>
<keyword evidence="2" id="KW-0472">Membrane</keyword>
<dbReference type="InParanoid" id="A0A7N6BM82"/>
<keyword evidence="2" id="KW-0812">Transmembrane</keyword>
<evidence type="ECO:0000313" key="4">
    <source>
        <dbReference type="Ensembl" id="ENSATEP00000064456.2"/>
    </source>
</evidence>
<organism evidence="4 5">
    <name type="scientific">Anabas testudineus</name>
    <name type="common">Climbing perch</name>
    <name type="synonym">Anthias testudineus</name>
    <dbReference type="NCBI Taxonomy" id="64144"/>
    <lineage>
        <taxon>Eukaryota</taxon>
        <taxon>Metazoa</taxon>
        <taxon>Chordata</taxon>
        <taxon>Craniata</taxon>
        <taxon>Vertebrata</taxon>
        <taxon>Euteleostomi</taxon>
        <taxon>Actinopterygii</taxon>
        <taxon>Neopterygii</taxon>
        <taxon>Teleostei</taxon>
        <taxon>Neoteleostei</taxon>
        <taxon>Acanthomorphata</taxon>
        <taxon>Anabantaria</taxon>
        <taxon>Anabantiformes</taxon>
        <taxon>Anabantoidei</taxon>
        <taxon>Anabantidae</taxon>
        <taxon>Anabas</taxon>
    </lineage>
</organism>
<accession>A0A7N6BM82</accession>
<keyword evidence="1" id="KW-0175">Coiled coil</keyword>
<evidence type="ECO:0000256" key="2">
    <source>
        <dbReference type="SAM" id="Phobius"/>
    </source>
</evidence>
<dbReference type="GO" id="GO:0071226">
    <property type="term" value="P:cellular response to molecule of fungal origin"/>
    <property type="evidence" value="ECO:0007669"/>
    <property type="project" value="InterPro"/>
</dbReference>
<dbReference type="GeneTree" id="ENSGT01030000234575"/>
<evidence type="ECO:0000259" key="3">
    <source>
        <dbReference type="PROSITE" id="PS50041"/>
    </source>
</evidence>
<keyword evidence="5" id="KW-1185">Reference proteome</keyword>
<proteinExistence type="predicted"/>
<dbReference type="PANTHER" id="PTHR47218">
    <property type="entry name" value="C-TYPE LECTIN DOMAIN FAMILY 7 MEMBER A"/>
    <property type="match status" value="1"/>
</dbReference>
<dbReference type="AlphaFoldDB" id="A0A7N6BM82"/>
<sequence length="243" mass="27730">MPEGDVLYSDVAFTRTSGNTKETVLSSDETTYSEVKILKTQPPVEQQGLQQEEPITRSKVTERATLLVLCVLLAAAVVGLGVVSFDNSQKKKHIQKLEVEFEALKKNHTQKLCETKPVTTAQPVCPKPTEVKIDDTCPKCEEGWELHGGKCYYFSTRESTWNQSRDYCRCRGGDLVKIDSREEQSFLELRLRTKMEDGDDKFWIGLTDSKEEGKWLWVDDSPLNTRFDCCGKMICPTRSHQFY</sequence>
<dbReference type="InterPro" id="IPR001304">
    <property type="entry name" value="C-type_lectin-like"/>
</dbReference>
<keyword evidence="2" id="KW-1133">Transmembrane helix</keyword>
<evidence type="ECO:0000256" key="1">
    <source>
        <dbReference type="SAM" id="Coils"/>
    </source>
</evidence>
<feature type="domain" description="C-type lectin" evidence="3">
    <location>
        <begin position="147"/>
        <end position="224"/>
    </location>
</feature>
<dbReference type="InterPro" id="IPR042808">
    <property type="entry name" value="CLEC7A"/>
</dbReference>
<reference evidence="4" key="1">
    <citation type="submission" date="2021-04" db="EMBL/GenBank/DDBJ databases">
        <authorList>
            <consortium name="Wellcome Sanger Institute Data Sharing"/>
        </authorList>
    </citation>
    <scope>NUCLEOTIDE SEQUENCE [LARGE SCALE GENOMIC DNA]</scope>
</reference>
<dbReference type="PANTHER" id="PTHR47218:SF2">
    <property type="entry name" value="C-TYPE LECTIN DOMAIN-CONTAINING PROTEIN"/>
    <property type="match status" value="1"/>
</dbReference>
<reference evidence="4" key="3">
    <citation type="submission" date="2025-09" db="UniProtKB">
        <authorList>
            <consortium name="Ensembl"/>
        </authorList>
    </citation>
    <scope>IDENTIFICATION</scope>
</reference>
<dbReference type="PROSITE" id="PS50041">
    <property type="entry name" value="C_TYPE_LECTIN_2"/>
    <property type="match status" value="1"/>
</dbReference>